<dbReference type="eggNOG" id="ENOG503309D">
    <property type="taxonomic scope" value="Bacteria"/>
</dbReference>
<comment type="caution">
    <text evidence="7">The sequence shown here is derived from an EMBL/GenBank/DDBJ whole genome shotgun (WGS) entry which is preliminary data.</text>
</comment>
<feature type="transmembrane region" description="Helical" evidence="6">
    <location>
        <begin position="38"/>
        <end position="65"/>
    </location>
</feature>
<evidence type="ECO:0000256" key="5">
    <source>
        <dbReference type="ARBA" id="ARBA00023136"/>
    </source>
</evidence>
<comment type="similarity">
    <text evidence="2">Belongs to the TMEM86 family.</text>
</comment>
<feature type="transmembrane region" description="Helical" evidence="6">
    <location>
        <begin position="77"/>
        <end position="97"/>
    </location>
</feature>
<protein>
    <submittedName>
        <fullName evidence="7">YhhN-like protein</fullName>
    </submittedName>
</protein>
<evidence type="ECO:0000313" key="7">
    <source>
        <dbReference type="EMBL" id="EEG74785.1"/>
    </source>
</evidence>
<dbReference type="PANTHER" id="PTHR31885:SF6">
    <property type="entry name" value="GH04784P"/>
    <property type="match status" value="1"/>
</dbReference>
<name>C0C057_9FIRM</name>
<feature type="transmembrane region" description="Helical" evidence="6">
    <location>
        <begin position="103"/>
        <end position="120"/>
    </location>
</feature>
<feature type="transmembrane region" description="Helical" evidence="6">
    <location>
        <begin position="188"/>
        <end position="210"/>
    </location>
</feature>
<evidence type="ECO:0000256" key="6">
    <source>
        <dbReference type="SAM" id="Phobius"/>
    </source>
</evidence>
<keyword evidence="8" id="KW-1185">Reference proteome</keyword>
<gene>
    <name evidence="7" type="ORF">CLOHYLEM_05451</name>
</gene>
<dbReference type="HOGENOM" id="CLU_111943_0_0_9"/>
<dbReference type="Proteomes" id="UP000004893">
    <property type="component" value="Unassembled WGS sequence"/>
</dbReference>
<dbReference type="OrthoDB" id="1976258at2"/>
<evidence type="ECO:0000256" key="1">
    <source>
        <dbReference type="ARBA" id="ARBA00004141"/>
    </source>
</evidence>
<keyword evidence="5 6" id="KW-0472">Membrane</keyword>
<feature type="transmembrane region" description="Helical" evidence="6">
    <location>
        <begin position="132"/>
        <end position="155"/>
    </location>
</feature>
<dbReference type="RefSeq" id="WP_006442787.1">
    <property type="nucleotide sequence ID" value="NZ_CP036524.1"/>
</dbReference>
<evidence type="ECO:0000256" key="3">
    <source>
        <dbReference type="ARBA" id="ARBA00022692"/>
    </source>
</evidence>
<dbReference type="Pfam" id="PF07947">
    <property type="entry name" value="YhhN"/>
    <property type="match status" value="1"/>
</dbReference>
<reference evidence="7" key="1">
    <citation type="submission" date="2009-02" db="EMBL/GenBank/DDBJ databases">
        <authorList>
            <person name="Fulton L."/>
            <person name="Clifton S."/>
            <person name="Fulton B."/>
            <person name="Xu J."/>
            <person name="Minx P."/>
            <person name="Pepin K.H."/>
            <person name="Johnson M."/>
            <person name="Bhonagiri V."/>
            <person name="Nash W.E."/>
            <person name="Mardis E.R."/>
            <person name="Wilson R.K."/>
        </authorList>
    </citation>
    <scope>NUCLEOTIDE SEQUENCE [LARGE SCALE GENOMIC DNA]</scope>
    <source>
        <strain evidence="7">DSM 15053</strain>
    </source>
</reference>
<comment type="subcellular location">
    <subcellularLocation>
        <location evidence="1">Membrane</location>
        <topology evidence="1">Multi-pass membrane protein</topology>
    </subcellularLocation>
</comment>
<dbReference type="EMBL" id="ABYI02000019">
    <property type="protein sequence ID" value="EEG74785.1"/>
    <property type="molecule type" value="Genomic_DNA"/>
</dbReference>
<evidence type="ECO:0000256" key="4">
    <source>
        <dbReference type="ARBA" id="ARBA00022989"/>
    </source>
</evidence>
<keyword evidence="4 6" id="KW-1133">Transmembrane helix</keyword>
<evidence type="ECO:0000313" key="8">
    <source>
        <dbReference type="Proteomes" id="UP000004893"/>
    </source>
</evidence>
<keyword evidence="3 6" id="KW-0812">Transmembrane</keyword>
<dbReference type="InterPro" id="IPR012506">
    <property type="entry name" value="TMEM86B-like"/>
</dbReference>
<dbReference type="PANTHER" id="PTHR31885">
    <property type="entry name" value="GH04784P"/>
    <property type="match status" value="1"/>
</dbReference>
<proteinExistence type="inferred from homology"/>
<organism evidence="7 8">
    <name type="scientific">[Clostridium] hylemonae DSM 15053</name>
    <dbReference type="NCBI Taxonomy" id="553973"/>
    <lineage>
        <taxon>Bacteria</taxon>
        <taxon>Bacillati</taxon>
        <taxon>Bacillota</taxon>
        <taxon>Clostridia</taxon>
        <taxon>Lachnospirales</taxon>
        <taxon>Lachnospiraceae</taxon>
    </lineage>
</organism>
<evidence type="ECO:0000256" key="2">
    <source>
        <dbReference type="ARBA" id="ARBA00007375"/>
    </source>
</evidence>
<dbReference type="AlphaFoldDB" id="C0C057"/>
<accession>C0C057</accession>
<reference evidence="7" key="2">
    <citation type="submission" date="2013-06" db="EMBL/GenBank/DDBJ databases">
        <title>Draft genome sequence of Clostridium hylemonae (DSM 15053).</title>
        <authorList>
            <person name="Sudarsanam P."/>
            <person name="Ley R."/>
            <person name="Guruge J."/>
            <person name="Turnbaugh P.J."/>
            <person name="Mahowald M."/>
            <person name="Liep D."/>
            <person name="Gordon J."/>
        </authorList>
    </citation>
    <scope>NUCLEOTIDE SEQUENCE</scope>
    <source>
        <strain evidence="7">DSM 15053</strain>
    </source>
</reference>
<dbReference type="GO" id="GO:0016020">
    <property type="term" value="C:membrane"/>
    <property type="evidence" value="ECO:0007669"/>
    <property type="project" value="UniProtKB-SubCell"/>
</dbReference>
<feature type="transmembrane region" description="Helical" evidence="6">
    <location>
        <begin position="161"/>
        <end position="179"/>
    </location>
</feature>
<dbReference type="GO" id="GO:0016787">
    <property type="term" value="F:hydrolase activity"/>
    <property type="evidence" value="ECO:0007669"/>
    <property type="project" value="TreeGrafter"/>
</dbReference>
<sequence length="213" mass="22766">MRVLIIAAVLMLAFGIIYGALRERIGCRSLVFKALATFMAVFLGMYGAIRFGGMTGTLVSFGLVLCMAADVALELDFVKGILLFGLAHICFITAFNRLARPEWYTVAGAAAVYLLLFLIFKNDMKTLGSLKTAAVIYMAVLCYMAASAVTLFAAFTTVASGMAAAGAVCFVISDGIIAYRTTRGKTQFCYGAAILLLYYSAVYLFGAALFTGL</sequence>